<accession>A0ABW5UXM1</accession>
<dbReference type="InterPro" id="IPR004358">
    <property type="entry name" value="Sig_transdc_His_kin-like_C"/>
</dbReference>
<dbReference type="InterPro" id="IPR005467">
    <property type="entry name" value="His_kinase_dom"/>
</dbReference>
<evidence type="ECO:0000256" key="4">
    <source>
        <dbReference type="ARBA" id="ARBA00022553"/>
    </source>
</evidence>
<evidence type="ECO:0000256" key="8">
    <source>
        <dbReference type="ARBA" id="ARBA00022989"/>
    </source>
</evidence>
<comment type="catalytic activity">
    <reaction evidence="1">
        <text>ATP + protein L-histidine = ADP + protein N-phospho-L-histidine.</text>
        <dbReference type="EC" id="2.7.13.3"/>
    </reaction>
</comment>
<keyword evidence="6 11" id="KW-0812">Transmembrane</keyword>
<evidence type="ECO:0000313" key="15">
    <source>
        <dbReference type="Proteomes" id="UP001597492"/>
    </source>
</evidence>
<dbReference type="CDD" id="cd00082">
    <property type="entry name" value="HisKA"/>
    <property type="match status" value="1"/>
</dbReference>
<evidence type="ECO:0000256" key="7">
    <source>
        <dbReference type="ARBA" id="ARBA00022777"/>
    </source>
</evidence>
<dbReference type="SMART" id="SM00388">
    <property type="entry name" value="HisKA"/>
    <property type="match status" value="1"/>
</dbReference>
<dbReference type="InterPro" id="IPR036890">
    <property type="entry name" value="HATPase_C_sf"/>
</dbReference>
<feature type="transmembrane region" description="Helical" evidence="11">
    <location>
        <begin position="155"/>
        <end position="178"/>
    </location>
</feature>
<gene>
    <name evidence="14" type="ORF">ACFSW7_07190</name>
</gene>
<keyword evidence="15" id="KW-1185">Reference proteome</keyword>
<evidence type="ECO:0000256" key="10">
    <source>
        <dbReference type="ARBA" id="ARBA00023136"/>
    </source>
</evidence>
<feature type="domain" description="Histidine kinase" evidence="12">
    <location>
        <begin position="255"/>
        <end position="476"/>
    </location>
</feature>
<dbReference type="PANTHER" id="PTHR45436:SF5">
    <property type="entry name" value="SENSOR HISTIDINE KINASE TRCS"/>
    <property type="match status" value="1"/>
</dbReference>
<evidence type="ECO:0000313" key="14">
    <source>
        <dbReference type="EMBL" id="MFD2758160.1"/>
    </source>
</evidence>
<dbReference type="InterPro" id="IPR003594">
    <property type="entry name" value="HATPase_dom"/>
</dbReference>
<protein>
    <recommendedName>
        <fullName evidence="3">histidine kinase</fullName>
        <ecNumber evidence="3">2.7.13.3</ecNumber>
    </recommendedName>
</protein>
<dbReference type="PANTHER" id="PTHR45436">
    <property type="entry name" value="SENSOR HISTIDINE KINASE YKOH"/>
    <property type="match status" value="1"/>
</dbReference>
<dbReference type="InterPro" id="IPR003661">
    <property type="entry name" value="HisK_dim/P_dom"/>
</dbReference>
<dbReference type="GO" id="GO:0016301">
    <property type="term" value="F:kinase activity"/>
    <property type="evidence" value="ECO:0007669"/>
    <property type="project" value="UniProtKB-KW"/>
</dbReference>
<evidence type="ECO:0000256" key="1">
    <source>
        <dbReference type="ARBA" id="ARBA00000085"/>
    </source>
</evidence>
<sequence>MIGAPRTLRRRLVLSIVGLVTLFAVAVGVLSVSQLHRDLSDRLDDRVVQLVKSPYLNDADDHGAQFETLAIQLLPDGTIVRAEFTDAEGTSTDLTADQVREVLAAVVNLDLGECATANVDDIGEVRVVAAHTPSDTVAIAGIPTTEIVTTTWGLALIYGLVALIAIVLVGAGASALVARQLRPLERVASTAVRVSQKELAAGEVAIPERVPTEYTDPETEVGRVGASLNRLLASVEGALASREASEAKLRQFVADASHELRTPLAAVSGYAELAAREPERLSEQQRTSLTRIRGASQRMTTLVEDLLQLARLDAGQEQRRVPLDVNELALGCFEDALAAYPTHEWSFDAAAADDEPERLEVLGDPGTLTQVLGNLLRNAAVHTEAGTSVTLATGRDAQGRVCLTVADTGGGIDPEVAPHIFERFVRGDTSRTGSLSQGSSGLGLAISQAIVQAHGGTLEVASSPGSTVFTVTLPAA</sequence>
<evidence type="ECO:0000256" key="6">
    <source>
        <dbReference type="ARBA" id="ARBA00022692"/>
    </source>
</evidence>
<keyword evidence="8 11" id="KW-1133">Transmembrane helix</keyword>
<dbReference type="Gene3D" id="1.10.287.130">
    <property type="match status" value="1"/>
</dbReference>
<name>A0ABW5UXM1_9MICO</name>
<dbReference type="EC" id="2.7.13.3" evidence="3"/>
<dbReference type="PRINTS" id="PR00344">
    <property type="entry name" value="BCTRLSENSOR"/>
</dbReference>
<evidence type="ECO:0000256" key="9">
    <source>
        <dbReference type="ARBA" id="ARBA00023012"/>
    </source>
</evidence>
<evidence type="ECO:0000256" key="3">
    <source>
        <dbReference type="ARBA" id="ARBA00012438"/>
    </source>
</evidence>
<dbReference type="SUPFAM" id="SSF55874">
    <property type="entry name" value="ATPase domain of HSP90 chaperone/DNA topoisomerase II/histidine kinase"/>
    <property type="match status" value="1"/>
</dbReference>
<feature type="domain" description="HAMP" evidence="13">
    <location>
        <begin position="178"/>
        <end position="240"/>
    </location>
</feature>
<evidence type="ECO:0000256" key="11">
    <source>
        <dbReference type="SAM" id="Phobius"/>
    </source>
</evidence>
<keyword evidence="5" id="KW-0808">Transferase</keyword>
<keyword evidence="7 14" id="KW-0418">Kinase</keyword>
<dbReference type="PROSITE" id="PS50109">
    <property type="entry name" value="HIS_KIN"/>
    <property type="match status" value="1"/>
</dbReference>
<dbReference type="Proteomes" id="UP001597492">
    <property type="component" value="Unassembled WGS sequence"/>
</dbReference>
<evidence type="ECO:0000256" key="2">
    <source>
        <dbReference type="ARBA" id="ARBA00004236"/>
    </source>
</evidence>
<comment type="caution">
    <text evidence="14">The sequence shown here is derived from an EMBL/GenBank/DDBJ whole genome shotgun (WGS) entry which is preliminary data.</text>
</comment>
<keyword evidence="4" id="KW-0597">Phosphoprotein</keyword>
<dbReference type="InterPro" id="IPR050428">
    <property type="entry name" value="TCS_sensor_his_kinase"/>
</dbReference>
<dbReference type="Gene3D" id="6.10.340.10">
    <property type="match status" value="1"/>
</dbReference>
<dbReference type="Pfam" id="PF02518">
    <property type="entry name" value="HATPase_c"/>
    <property type="match status" value="1"/>
</dbReference>
<keyword evidence="9" id="KW-0902">Two-component regulatory system</keyword>
<keyword evidence="10 11" id="KW-0472">Membrane</keyword>
<dbReference type="InterPro" id="IPR003660">
    <property type="entry name" value="HAMP_dom"/>
</dbReference>
<dbReference type="EMBL" id="JBHUNE010000006">
    <property type="protein sequence ID" value="MFD2758160.1"/>
    <property type="molecule type" value="Genomic_DNA"/>
</dbReference>
<dbReference type="PROSITE" id="PS50885">
    <property type="entry name" value="HAMP"/>
    <property type="match status" value="1"/>
</dbReference>
<dbReference type="RefSeq" id="WP_019618612.1">
    <property type="nucleotide sequence ID" value="NZ_JBHUNE010000006.1"/>
</dbReference>
<evidence type="ECO:0000259" key="13">
    <source>
        <dbReference type="PROSITE" id="PS50885"/>
    </source>
</evidence>
<reference evidence="15" key="1">
    <citation type="journal article" date="2019" name="Int. J. Syst. Evol. Microbiol.">
        <title>The Global Catalogue of Microorganisms (GCM) 10K type strain sequencing project: providing services to taxonomists for standard genome sequencing and annotation.</title>
        <authorList>
            <consortium name="The Broad Institute Genomics Platform"/>
            <consortium name="The Broad Institute Genome Sequencing Center for Infectious Disease"/>
            <person name="Wu L."/>
            <person name="Ma J."/>
        </authorList>
    </citation>
    <scope>NUCLEOTIDE SEQUENCE [LARGE SCALE GENOMIC DNA]</scope>
    <source>
        <strain evidence="15">TISTR 1514</strain>
    </source>
</reference>
<dbReference type="CDD" id="cd00075">
    <property type="entry name" value="HATPase"/>
    <property type="match status" value="1"/>
</dbReference>
<evidence type="ECO:0000259" key="12">
    <source>
        <dbReference type="PROSITE" id="PS50109"/>
    </source>
</evidence>
<dbReference type="Gene3D" id="3.30.565.10">
    <property type="entry name" value="Histidine kinase-like ATPase, C-terminal domain"/>
    <property type="match status" value="1"/>
</dbReference>
<evidence type="ECO:0000256" key="5">
    <source>
        <dbReference type="ARBA" id="ARBA00022679"/>
    </source>
</evidence>
<dbReference type="SMART" id="SM00387">
    <property type="entry name" value="HATPase_c"/>
    <property type="match status" value="1"/>
</dbReference>
<proteinExistence type="predicted"/>
<dbReference type="SUPFAM" id="SSF47384">
    <property type="entry name" value="Homodimeric domain of signal transducing histidine kinase"/>
    <property type="match status" value="1"/>
</dbReference>
<dbReference type="Pfam" id="PF00512">
    <property type="entry name" value="HisKA"/>
    <property type="match status" value="1"/>
</dbReference>
<dbReference type="SMART" id="SM00304">
    <property type="entry name" value="HAMP"/>
    <property type="match status" value="1"/>
</dbReference>
<organism evidence="14 15">
    <name type="scientific">Gulosibacter faecalis</name>
    <dbReference type="NCBI Taxonomy" id="272240"/>
    <lineage>
        <taxon>Bacteria</taxon>
        <taxon>Bacillati</taxon>
        <taxon>Actinomycetota</taxon>
        <taxon>Actinomycetes</taxon>
        <taxon>Micrococcales</taxon>
        <taxon>Microbacteriaceae</taxon>
        <taxon>Gulosibacter</taxon>
    </lineage>
</organism>
<dbReference type="InterPro" id="IPR036097">
    <property type="entry name" value="HisK_dim/P_sf"/>
</dbReference>
<feature type="transmembrane region" description="Helical" evidence="11">
    <location>
        <begin position="12"/>
        <end position="33"/>
    </location>
</feature>
<comment type="subcellular location">
    <subcellularLocation>
        <location evidence="2">Cell membrane</location>
    </subcellularLocation>
</comment>